<dbReference type="PANTHER" id="PTHR17224:SF1">
    <property type="entry name" value="PEPTIDYL-TRNA HYDROLASE"/>
    <property type="match status" value="1"/>
</dbReference>
<dbReference type="AlphaFoldDB" id="A0A9P7V9X3"/>
<organism evidence="8 9">
    <name type="scientific">Scheffersomyces spartinae</name>
    <dbReference type="NCBI Taxonomy" id="45513"/>
    <lineage>
        <taxon>Eukaryota</taxon>
        <taxon>Fungi</taxon>
        <taxon>Dikarya</taxon>
        <taxon>Ascomycota</taxon>
        <taxon>Saccharomycotina</taxon>
        <taxon>Pichiomycetes</taxon>
        <taxon>Debaryomycetaceae</taxon>
        <taxon>Scheffersomyces</taxon>
    </lineage>
</organism>
<dbReference type="Proteomes" id="UP000790833">
    <property type="component" value="Unassembled WGS sequence"/>
</dbReference>
<comment type="catalytic activity">
    <reaction evidence="6">
        <text>an N-acyl-L-alpha-aminoacyl-tRNA + H2O = an N-acyl-L-amino acid + a tRNA + H(+)</text>
        <dbReference type="Rhea" id="RHEA:54448"/>
        <dbReference type="Rhea" id="RHEA-COMP:10123"/>
        <dbReference type="Rhea" id="RHEA-COMP:13883"/>
        <dbReference type="ChEBI" id="CHEBI:15377"/>
        <dbReference type="ChEBI" id="CHEBI:15378"/>
        <dbReference type="ChEBI" id="CHEBI:59874"/>
        <dbReference type="ChEBI" id="CHEBI:78442"/>
        <dbReference type="ChEBI" id="CHEBI:138191"/>
        <dbReference type="EC" id="3.1.1.29"/>
    </reaction>
</comment>
<dbReference type="EMBL" id="JAHMUF010000010">
    <property type="protein sequence ID" value="KAG7193730.1"/>
    <property type="molecule type" value="Genomic_DNA"/>
</dbReference>
<keyword evidence="4" id="KW-0694">RNA-binding</keyword>
<evidence type="ECO:0000313" key="9">
    <source>
        <dbReference type="Proteomes" id="UP000790833"/>
    </source>
</evidence>
<dbReference type="InterPro" id="IPR018171">
    <property type="entry name" value="Pept_tRNA_hydro_CS"/>
</dbReference>
<dbReference type="EC" id="3.1.1.29" evidence="1 6"/>
<dbReference type="Pfam" id="PF01195">
    <property type="entry name" value="Pept_tRNA_hydro"/>
    <property type="match status" value="1"/>
</dbReference>
<evidence type="ECO:0000256" key="1">
    <source>
        <dbReference type="ARBA" id="ARBA00013260"/>
    </source>
</evidence>
<evidence type="ECO:0000256" key="2">
    <source>
        <dbReference type="ARBA" id="ARBA00022555"/>
    </source>
</evidence>
<gene>
    <name evidence="8" type="primary">PTH1</name>
    <name evidence="8" type="ORF">KQ657_000421</name>
</gene>
<evidence type="ECO:0000256" key="3">
    <source>
        <dbReference type="ARBA" id="ARBA00022801"/>
    </source>
</evidence>
<dbReference type="PANTHER" id="PTHR17224">
    <property type="entry name" value="PEPTIDYL-TRNA HYDROLASE"/>
    <property type="match status" value="1"/>
</dbReference>
<evidence type="ECO:0000313" key="8">
    <source>
        <dbReference type="EMBL" id="KAG7193730.1"/>
    </source>
</evidence>
<evidence type="ECO:0000256" key="6">
    <source>
        <dbReference type="RuleBase" id="RU000673"/>
    </source>
</evidence>
<dbReference type="SUPFAM" id="SSF53178">
    <property type="entry name" value="Peptidyl-tRNA hydrolase-like"/>
    <property type="match status" value="1"/>
</dbReference>
<evidence type="ECO:0000256" key="7">
    <source>
        <dbReference type="RuleBase" id="RU004320"/>
    </source>
</evidence>
<evidence type="ECO:0000256" key="5">
    <source>
        <dbReference type="ARBA" id="ARBA00038063"/>
    </source>
</evidence>
<dbReference type="Gene3D" id="3.40.50.1470">
    <property type="entry name" value="Peptidyl-tRNA hydrolase"/>
    <property type="match status" value="1"/>
</dbReference>
<comment type="similarity">
    <text evidence="5 7">Belongs to the PTH family.</text>
</comment>
<dbReference type="GeneID" id="66113795"/>
<reference evidence="8" key="1">
    <citation type="submission" date="2021-03" db="EMBL/GenBank/DDBJ databases">
        <authorList>
            <person name="Palmer J.M."/>
        </authorList>
    </citation>
    <scope>NUCLEOTIDE SEQUENCE</scope>
    <source>
        <strain evidence="8">ARV_011</strain>
    </source>
</reference>
<comment type="caution">
    <text evidence="8">The sequence shown here is derived from an EMBL/GenBank/DDBJ whole genome shotgun (WGS) entry which is preliminary data.</text>
</comment>
<dbReference type="NCBIfam" id="TIGR00447">
    <property type="entry name" value="pth"/>
    <property type="match status" value="1"/>
</dbReference>
<proteinExistence type="inferred from homology"/>
<evidence type="ECO:0000256" key="4">
    <source>
        <dbReference type="ARBA" id="ARBA00022884"/>
    </source>
</evidence>
<keyword evidence="9" id="KW-1185">Reference proteome</keyword>
<dbReference type="InterPro" id="IPR001328">
    <property type="entry name" value="Pept_tRNA_hydro"/>
</dbReference>
<sequence length="212" mass="23725">MTPSKLDTMSVLTPGKPPFVLLASIGNPEDGYGSTRHNVGHQFLNELVQHHWTDFEPFKVHRNLPHGEVSLSNEMHPNLVLFKSTNSLMNLQGGPISQTWEKIRRLKESSTSPALVVVHDELQLPLGKFQIRRQGTSARGHNGLRSISNSMGSGYTKIGIGIGKPAHRNVALYVLGSFKQEEKMELSYNVFPKIIEALAQMEKGEHIYEVYK</sequence>
<name>A0A9P7V9X3_9ASCO</name>
<dbReference type="GO" id="GO:0000049">
    <property type="term" value="F:tRNA binding"/>
    <property type="evidence" value="ECO:0007669"/>
    <property type="project" value="UniProtKB-KW"/>
</dbReference>
<dbReference type="GO" id="GO:0004045">
    <property type="term" value="F:peptidyl-tRNA hydrolase activity"/>
    <property type="evidence" value="ECO:0007669"/>
    <property type="project" value="UniProtKB-EC"/>
</dbReference>
<dbReference type="InterPro" id="IPR036416">
    <property type="entry name" value="Pept_tRNA_hydro_sf"/>
</dbReference>
<dbReference type="PROSITE" id="PS01196">
    <property type="entry name" value="PEPT_TRNA_HYDROL_2"/>
    <property type="match status" value="1"/>
</dbReference>
<keyword evidence="3 6" id="KW-0378">Hydrolase</keyword>
<accession>A0A9P7V9X3</accession>
<dbReference type="PROSITE" id="PS01195">
    <property type="entry name" value="PEPT_TRNA_HYDROL_1"/>
    <property type="match status" value="1"/>
</dbReference>
<keyword evidence="2" id="KW-0820">tRNA-binding</keyword>
<dbReference type="OrthoDB" id="1711136at2759"/>
<protein>
    <recommendedName>
        <fullName evidence="1 6">Peptidyl-tRNA hydrolase</fullName>
        <ecNumber evidence="1 6">3.1.1.29</ecNumber>
    </recommendedName>
</protein>
<dbReference type="RefSeq" id="XP_043049278.1">
    <property type="nucleotide sequence ID" value="XM_043191266.1"/>
</dbReference>